<feature type="chain" id="PRO_5029487233" description="DUF642 domain-containing protein" evidence="6">
    <location>
        <begin position="21"/>
        <end position="384"/>
    </location>
</feature>
<dbReference type="GO" id="GO:0005576">
    <property type="term" value="C:extracellular region"/>
    <property type="evidence" value="ECO:0007669"/>
    <property type="project" value="UniProtKB-SubCell"/>
</dbReference>
<dbReference type="PANTHER" id="PTHR31265">
    <property type="entry name" value="OS02G0527500 PROTEIN-RELATED"/>
    <property type="match status" value="1"/>
</dbReference>
<dbReference type="EMBL" id="JAATIQ010000245">
    <property type="protein sequence ID" value="KAF4367658.1"/>
    <property type="molecule type" value="Genomic_DNA"/>
</dbReference>
<evidence type="ECO:0000256" key="5">
    <source>
        <dbReference type="ARBA" id="ARBA00023180"/>
    </source>
</evidence>
<evidence type="ECO:0000259" key="7">
    <source>
        <dbReference type="Pfam" id="PF04862"/>
    </source>
</evidence>
<feature type="domain" description="DUF642" evidence="7">
    <location>
        <begin position="21"/>
        <end position="186"/>
    </location>
</feature>
<organism evidence="8 9">
    <name type="scientific">Cannabis sativa</name>
    <name type="common">Hemp</name>
    <name type="synonym">Marijuana</name>
    <dbReference type="NCBI Taxonomy" id="3483"/>
    <lineage>
        <taxon>Eukaryota</taxon>
        <taxon>Viridiplantae</taxon>
        <taxon>Streptophyta</taxon>
        <taxon>Embryophyta</taxon>
        <taxon>Tracheophyta</taxon>
        <taxon>Spermatophyta</taxon>
        <taxon>Magnoliopsida</taxon>
        <taxon>eudicotyledons</taxon>
        <taxon>Gunneridae</taxon>
        <taxon>Pentapetalae</taxon>
        <taxon>rosids</taxon>
        <taxon>fabids</taxon>
        <taxon>Rosales</taxon>
        <taxon>Cannabaceae</taxon>
        <taxon>Cannabis</taxon>
    </lineage>
</organism>
<dbReference type="Proteomes" id="UP000583929">
    <property type="component" value="Unassembled WGS sequence"/>
</dbReference>
<name>A0A7J6FAN9_CANSA</name>
<evidence type="ECO:0000313" key="8">
    <source>
        <dbReference type="EMBL" id="KAF4367658.1"/>
    </source>
</evidence>
<keyword evidence="5" id="KW-0325">Glycoprotein</keyword>
<dbReference type="InterPro" id="IPR006946">
    <property type="entry name" value="DGR2-like_dom"/>
</dbReference>
<evidence type="ECO:0000256" key="4">
    <source>
        <dbReference type="ARBA" id="ARBA00022729"/>
    </source>
</evidence>
<accession>A0A7J6FAN9</accession>
<keyword evidence="4 6" id="KW-0732">Signal</keyword>
<dbReference type="AlphaFoldDB" id="A0A7J6FAN9"/>
<keyword evidence="3" id="KW-0964">Secreted</keyword>
<reference evidence="8 9" key="1">
    <citation type="journal article" date="2020" name="bioRxiv">
        <title>Sequence and annotation of 42 cannabis genomes reveals extensive copy number variation in cannabinoid synthesis and pathogen resistance genes.</title>
        <authorList>
            <person name="Mckernan K.J."/>
            <person name="Helbert Y."/>
            <person name="Kane L.T."/>
            <person name="Ebling H."/>
            <person name="Zhang L."/>
            <person name="Liu B."/>
            <person name="Eaton Z."/>
            <person name="Mclaughlin S."/>
            <person name="Kingan S."/>
            <person name="Baybayan P."/>
            <person name="Concepcion G."/>
            <person name="Jordan M."/>
            <person name="Riva A."/>
            <person name="Barbazuk W."/>
            <person name="Harkins T."/>
        </authorList>
    </citation>
    <scope>NUCLEOTIDE SEQUENCE [LARGE SCALE GENOMIC DNA]</scope>
    <source>
        <strain evidence="9">cv. Jamaican Lion 4</strain>
        <tissue evidence="8">Leaf</tissue>
    </source>
</reference>
<evidence type="ECO:0000256" key="6">
    <source>
        <dbReference type="SAM" id="SignalP"/>
    </source>
</evidence>
<dbReference type="InterPro" id="IPR052437">
    <property type="entry name" value="Pectin_Meth_Modulator"/>
</dbReference>
<feature type="signal peptide" evidence="6">
    <location>
        <begin position="1"/>
        <end position="20"/>
    </location>
</feature>
<comment type="subcellular location">
    <subcellularLocation>
        <location evidence="1">Cell envelope</location>
    </subcellularLocation>
    <subcellularLocation>
        <location evidence="2">Secreted</location>
    </subcellularLocation>
</comment>
<sequence length="384" mass="41584">MLLQLQVFILPLLLLTLASADLLQNPSFESPPSNLPTDSKSPFVLLNKNNTIPGWTFEGTVLYVTADETISLPNNGHAVQLGEDGIINQTFLASADYLRYVLTFTIAPPDQNQNCSDNADIVISAPDSKGVFSLKQPYGKETWESYGHYLGSWGDGESINLVIHSQADDSNTSSICWPVIDELLIKSMPKLVQGNENLLLNGGFEYGPEFLSSSTEGILIEPAPSVVQSPLQEWSVLGTVNYIDSKHFFVPQGNAAIEIVSTGIQTSASLKEGSSYSLGFTLGDANNSCVEDFFVAAQAGSTVQNFTLPSKGTGSAKKFSMKFKADSSVTTISFLSFTDSQTKDGILCGPIVDDVVLRVSSGMKPDIQWTVLVFLYFAAFITFY</sequence>
<proteinExistence type="predicted"/>
<evidence type="ECO:0000313" key="9">
    <source>
        <dbReference type="Proteomes" id="UP000583929"/>
    </source>
</evidence>
<evidence type="ECO:0000256" key="3">
    <source>
        <dbReference type="ARBA" id="ARBA00022525"/>
    </source>
</evidence>
<dbReference type="PANTHER" id="PTHR31265:SF28">
    <property type="entry name" value="EMB|CAB87702.1"/>
    <property type="match status" value="1"/>
</dbReference>
<gene>
    <name evidence="8" type="ORF">G4B88_001410</name>
</gene>
<dbReference type="Pfam" id="PF04862">
    <property type="entry name" value="DUF642"/>
    <property type="match status" value="2"/>
</dbReference>
<comment type="caution">
    <text evidence="8">The sequence shown here is derived from an EMBL/GenBank/DDBJ whole genome shotgun (WGS) entry which is preliminary data.</text>
</comment>
<evidence type="ECO:0000256" key="2">
    <source>
        <dbReference type="ARBA" id="ARBA00004613"/>
    </source>
</evidence>
<feature type="domain" description="DUF642" evidence="7">
    <location>
        <begin position="197"/>
        <end position="357"/>
    </location>
</feature>
<dbReference type="Gene3D" id="2.60.120.260">
    <property type="entry name" value="Galactose-binding domain-like"/>
    <property type="match status" value="1"/>
</dbReference>
<evidence type="ECO:0000256" key="1">
    <source>
        <dbReference type="ARBA" id="ARBA00004196"/>
    </source>
</evidence>
<protein>
    <recommendedName>
        <fullName evidence="7">DUF642 domain-containing protein</fullName>
    </recommendedName>
</protein>
<keyword evidence="9" id="KW-1185">Reference proteome</keyword>